<dbReference type="Proteomes" id="UP000001449">
    <property type="component" value="Chromosome 14"/>
</dbReference>
<organism evidence="4 5">
    <name type="scientific">Thalassiosira pseudonana</name>
    <name type="common">Marine diatom</name>
    <name type="synonym">Cyclotella nana</name>
    <dbReference type="NCBI Taxonomy" id="35128"/>
    <lineage>
        <taxon>Eukaryota</taxon>
        <taxon>Sar</taxon>
        <taxon>Stramenopiles</taxon>
        <taxon>Ochrophyta</taxon>
        <taxon>Bacillariophyta</taxon>
        <taxon>Coscinodiscophyceae</taxon>
        <taxon>Thalassiosirophycidae</taxon>
        <taxon>Thalassiosirales</taxon>
        <taxon>Thalassiosiraceae</taxon>
        <taxon>Thalassiosira</taxon>
    </lineage>
</organism>
<dbReference type="KEGG" id="tps:THAPSDRAFT_24750"/>
<sequence>MRPQSTTTPSSAAAAAILLTTLLASLSHNPSEIVLAFAPPLVVVSGGHHCTSSSSTSFNNCFARDVLSRRRDVGASSSATLQTLSAASSNNIINNNKRGFSTPSLLLARPRAAGVDLEEEDDDGEEDLDYADEEEEEEEEEDYDDDLEIGILDDEEDEEEEEGDILMYDDDEEYEEEEYDEEEDSGPVTIVSTDDLLSSQDEILDAESPSSDIWAAYDAANEEPPTPLADDSDSDPDYQLAKETVLAQIEERSRIAEREGKVPRDIENEESVSRVMNYIQNELTEEEREKLERDVDIQEVERIVSENNMMLTEDDLNDVLVEDGAGNVNIDPKVMEDVVKYSDMHGVDAFPSASNSEEGENLIYPPNNAFSEKDLADLDDQLAAYKAARESLANQTYFGEDFTMAYMDIERDWPLLSNQTQEEILEVIENSNTMACPEPEMWLLYDLNFNVTNLILASFKHNAEAPIMFTQWMPQLEVYEKYAEERERGFQWTWDDVDGADMEELARYYRGIGYDSIPKKDAGETGIITLDESPMDDEEREMMALENWYDEVYNEEADNLLFDDENFEPRDSVFDPDYGTSSSDKSSSVEEKFMKEYEAFEREFSEESQEWRDQFATVEKFEYRDDPEGQKAFRGHLVIACTPSDDDVLLAEKITERFGEEFGKAVFVETRVLGHARAQDNVYEIWLESYDIDLLHSKRQAFINSKLWTGPSEVDDAQLDHLVERVRELISDEARYSYRMSDYADIKA</sequence>
<keyword evidence="3" id="KW-0732">Signal</keyword>
<dbReference type="AlphaFoldDB" id="B8CCY1"/>
<dbReference type="OMA" id="WRDQFAT"/>
<keyword evidence="5" id="KW-1185">Reference proteome</keyword>
<evidence type="ECO:0000313" key="4">
    <source>
        <dbReference type="EMBL" id="EED88676.1"/>
    </source>
</evidence>
<accession>B8CCY1</accession>
<dbReference type="eggNOG" id="ENOG502SJQU">
    <property type="taxonomic scope" value="Eukaryota"/>
</dbReference>
<dbReference type="InParanoid" id="B8CCY1"/>
<dbReference type="EMBL" id="CM000649">
    <property type="protein sequence ID" value="EED88676.1"/>
    <property type="molecule type" value="Genomic_DNA"/>
</dbReference>
<feature type="chain" id="PRO_5002870007" evidence="3">
    <location>
        <begin position="28"/>
        <end position="748"/>
    </location>
</feature>
<evidence type="ECO:0000256" key="2">
    <source>
        <dbReference type="SAM" id="MobiDB-lite"/>
    </source>
</evidence>
<protein>
    <submittedName>
        <fullName evidence="4">Uncharacterized protein</fullName>
    </submittedName>
</protein>
<proteinExistence type="predicted"/>
<dbReference type="RefSeq" id="XP_002293667.1">
    <property type="nucleotide sequence ID" value="XM_002293631.1"/>
</dbReference>
<evidence type="ECO:0000256" key="3">
    <source>
        <dbReference type="SAM" id="SignalP"/>
    </source>
</evidence>
<feature type="region of interest" description="Disordered" evidence="2">
    <location>
        <begin position="113"/>
        <end position="187"/>
    </location>
</feature>
<evidence type="ECO:0000313" key="5">
    <source>
        <dbReference type="Proteomes" id="UP000001449"/>
    </source>
</evidence>
<gene>
    <name evidence="4" type="ORF">THAPSDRAFT_24750</name>
</gene>
<dbReference type="GeneID" id="7451610"/>
<evidence type="ECO:0000256" key="1">
    <source>
        <dbReference type="SAM" id="Coils"/>
    </source>
</evidence>
<reference evidence="4 5" key="2">
    <citation type="journal article" date="2008" name="Nature">
        <title>The Phaeodactylum genome reveals the evolutionary history of diatom genomes.</title>
        <authorList>
            <person name="Bowler C."/>
            <person name="Allen A.E."/>
            <person name="Badger J.H."/>
            <person name="Grimwood J."/>
            <person name="Jabbari K."/>
            <person name="Kuo A."/>
            <person name="Maheswari U."/>
            <person name="Martens C."/>
            <person name="Maumus F."/>
            <person name="Otillar R.P."/>
            <person name="Rayko E."/>
            <person name="Salamov A."/>
            <person name="Vandepoele K."/>
            <person name="Beszteri B."/>
            <person name="Gruber A."/>
            <person name="Heijde M."/>
            <person name="Katinka M."/>
            <person name="Mock T."/>
            <person name="Valentin K."/>
            <person name="Verret F."/>
            <person name="Berges J.A."/>
            <person name="Brownlee C."/>
            <person name="Cadoret J.P."/>
            <person name="Chiovitti A."/>
            <person name="Choi C.J."/>
            <person name="Coesel S."/>
            <person name="De Martino A."/>
            <person name="Detter J.C."/>
            <person name="Durkin C."/>
            <person name="Falciatore A."/>
            <person name="Fournet J."/>
            <person name="Haruta M."/>
            <person name="Huysman M.J."/>
            <person name="Jenkins B.D."/>
            <person name="Jiroutova K."/>
            <person name="Jorgensen R.E."/>
            <person name="Joubert Y."/>
            <person name="Kaplan A."/>
            <person name="Kroger N."/>
            <person name="Kroth P.G."/>
            <person name="La Roche J."/>
            <person name="Lindquist E."/>
            <person name="Lommer M."/>
            <person name="Martin-Jezequel V."/>
            <person name="Lopez P.J."/>
            <person name="Lucas S."/>
            <person name="Mangogna M."/>
            <person name="McGinnis K."/>
            <person name="Medlin L.K."/>
            <person name="Montsant A."/>
            <person name="Oudot-Le Secq M.P."/>
            <person name="Napoli C."/>
            <person name="Obornik M."/>
            <person name="Parker M.S."/>
            <person name="Petit J.L."/>
            <person name="Porcel B.M."/>
            <person name="Poulsen N."/>
            <person name="Robison M."/>
            <person name="Rychlewski L."/>
            <person name="Rynearson T.A."/>
            <person name="Schmutz J."/>
            <person name="Shapiro H."/>
            <person name="Siaut M."/>
            <person name="Stanley M."/>
            <person name="Sussman M.R."/>
            <person name="Taylor A.R."/>
            <person name="Vardi A."/>
            <person name="von Dassow P."/>
            <person name="Vyverman W."/>
            <person name="Willis A."/>
            <person name="Wyrwicz L.S."/>
            <person name="Rokhsar D.S."/>
            <person name="Weissenbach J."/>
            <person name="Armbrust E.V."/>
            <person name="Green B.R."/>
            <person name="Van de Peer Y."/>
            <person name="Grigoriev I.V."/>
        </authorList>
    </citation>
    <scope>NUCLEOTIDE SEQUENCE [LARGE SCALE GENOMIC DNA]</scope>
    <source>
        <strain evidence="4 5">CCMP1335</strain>
    </source>
</reference>
<dbReference type="PaxDb" id="35128-Thaps24750"/>
<feature type="signal peptide" evidence="3">
    <location>
        <begin position="1"/>
        <end position="27"/>
    </location>
</feature>
<feature type="compositionally biased region" description="Acidic residues" evidence="2">
    <location>
        <begin position="116"/>
        <end position="185"/>
    </location>
</feature>
<reference evidence="4 5" key="1">
    <citation type="journal article" date="2004" name="Science">
        <title>The genome of the diatom Thalassiosira pseudonana: ecology, evolution, and metabolism.</title>
        <authorList>
            <person name="Armbrust E.V."/>
            <person name="Berges J.A."/>
            <person name="Bowler C."/>
            <person name="Green B.R."/>
            <person name="Martinez D."/>
            <person name="Putnam N.H."/>
            <person name="Zhou S."/>
            <person name="Allen A.E."/>
            <person name="Apt K.E."/>
            <person name="Bechner M."/>
            <person name="Brzezinski M.A."/>
            <person name="Chaal B.K."/>
            <person name="Chiovitti A."/>
            <person name="Davis A.K."/>
            <person name="Demarest M.S."/>
            <person name="Detter J.C."/>
            <person name="Glavina T."/>
            <person name="Goodstein D."/>
            <person name="Hadi M.Z."/>
            <person name="Hellsten U."/>
            <person name="Hildebrand M."/>
            <person name="Jenkins B.D."/>
            <person name="Jurka J."/>
            <person name="Kapitonov V.V."/>
            <person name="Kroger N."/>
            <person name="Lau W.W."/>
            <person name="Lane T.W."/>
            <person name="Larimer F.W."/>
            <person name="Lippmeier J.C."/>
            <person name="Lucas S."/>
            <person name="Medina M."/>
            <person name="Montsant A."/>
            <person name="Obornik M."/>
            <person name="Parker M.S."/>
            <person name="Palenik B."/>
            <person name="Pazour G.J."/>
            <person name="Richardson P.M."/>
            <person name="Rynearson T.A."/>
            <person name="Saito M.A."/>
            <person name="Schwartz D.C."/>
            <person name="Thamatrakoln K."/>
            <person name="Valentin K."/>
            <person name="Vardi A."/>
            <person name="Wilkerson F.P."/>
            <person name="Rokhsar D.S."/>
        </authorList>
    </citation>
    <scope>NUCLEOTIDE SEQUENCE [LARGE SCALE GENOMIC DNA]</scope>
    <source>
        <strain evidence="4 5">CCMP1335</strain>
    </source>
</reference>
<dbReference type="HOGENOM" id="CLU_371943_0_0_1"/>
<keyword evidence="1" id="KW-0175">Coiled coil</keyword>
<name>B8CCY1_THAPS</name>
<feature type="coiled-coil region" evidence="1">
    <location>
        <begin position="368"/>
        <end position="395"/>
    </location>
</feature>